<name>A0AAV4RVY9_9ARAC</name>
<keyword evidence="2" id="KW-1185">Reference proteome</keyword>
<evidence type="ECO:0000313" key="2">
    <source>
        <dbReference type="Proteomes" id="UP001054837"/>
    </source>
</evidence>
<dbReference type="EMBL" id="BPLQ01006841">
    <property type="protein sequence ID" value="GIY25600.1"/>
    <property type="molecule type" value="Genomic_DNA"/>
</dbReference>
<protein>
    <submittedName>
        <fullName evidence="1">Uncharacterized protein</fullName>
    </submittedName>
</protein>
<dbReference type="Proteomes" id="UP001054837">
    <property type="component" value="Unassembled WGS sequence"/>
</dbReference>
<organism evidence="1 2">
    <name type="scientific">Caerostris darwini</name>
    <dbReference type="NCBI Taxonomy" id="1538125"/>
    <lineage>
        <taxon>Eukaryota</taxon>
        <taxon>Metazoa</taxon>
        <taxon>Ecdysozoa</taxon>
        <taxon>Arthropoda</taxon>
        <taxon>Chelicerata</taxon>
        <taxon>Arachnida</taxon>
        <taxon>Araneae</taxon>
        <taxon>Araneomorphae</taxon>
        <taxon>Entelegynae</taxon>
        <taxon>Araneoidea</taxon>
        <taxon>Araneidae</taxon>
        <taxon>Caerostris</taxon>
    </lineage>
</organism>
<sequence length="91" mass="10349">MEQSDAESLSLTFLRMEFRIISRMNSIRYLLEMKSSKTELKTNSAKVALVKIIPSVGAFYAYSHKTEIITAICISKGRILVKTFRSKASNR</sequence>
<gene>
    <name evidence="1" type="ORF">CDAR_263051</name>
</gene>
<evidence type="ECO:0000313" key="1">
    <source>
        <dbReference type="EMBL" id="GIY25600.1"/>
    </source>
</evidence>
<reference evidence="1 2" key="1">
    <citation type="submission" date="2021-06" db="EMBL/GenBank/DDBJ databases">
        <title>Caerostris darwini draft genome.</title>
        <authorList>
            <person name="Kono N."/>
            <person name="Arakawa K."/>
        </authorList>
    </citation>
    <scope>NUCLEOTIDE SEQUENCE [LARGE SCALE GENOMIC DNA]</scope>
</reference>
<proteinExistence type="predicted"/>
<dbReference type="AlphaFoldDB" id="A0AAV4RVY9"/>
<comment type="caution">
    <text evidence="1">The sequence shown here is derived from an EMBL/GenBank/DDBJ whole genome shotgun (WGS) entry which is preliminary data.</text>
</comment>
<accession>A0AAV4RVY9</accession>